<dbReference type="PATRIC" id="fig|1354303.4.peg.515"/>
<dbReference type="Proteomes" id="UP000016761">
    <property type="component" value="Unassembled WGS sequence"/>
</dbReference>
<keyword evidence="1" id="KW-0812">Transmembrane</keyword>
<feature type="transmembrane region" description="Helical" evidence="1">
    <location>
        <begin position="23"/>
        <end position="43"/>
    </location>
</feature>
<organism evidence="2 3">
    <name type="scientific">Psychrobacter aquaticus CMS 56</name>
    <dbReference type="NCBI Taxonomy" id="1354303"/>
    <lineage>
        <taxon>Bacteria</taxon>
        <taxon>Pseudomonadati</taxon>
        <taxon>Pseudomonadota</taxon>
        <taxon>Gammaproteobacteria</taxon>
        <taxon>Moraxellales</taxon>
        <taxon>Moraxellaceae</taxon>
        <taxon>Psychrobacter</taxon>
    </lineage>
</organism>
<name>U4TDG0_9GAMM</name>
<keyword evidence="1" id="KW-1133">Transmembrane helix</keyword>
<keyword evidence="3" id="KW-1185">Reference proteome</keyword>
<evidence type="ECO:0000313" key="2">
    <source>
        <dbReference type="EMBL" id="ERL56498.1"/>
    </source>
</evidence>
<keyword evidence="1" id="KW-0472">Membrane</keyword>
<reference evidence="2 3" key="1">
    <citation type="journal article" date="2013" name="Genome Announc.">
        <title>Draft Genome Sequence of Psychrobacter aquaticus Strain CMS 56T, Isolated from a Cyanobacterial Mat Sample Collected from Water Bodies in the McMurdo Dry Valley Region of Antarctica.</title>
        <authorList>
            <person name="Reddy G.S."/>
            <person name="Ara S."/>
            <person name="Singh A."/>
            <person name="Kumar Pinnaka A."/>
            <person name="Shivaji S."/>
        </authorList>
    </citation>
    <scope>NUCLEOTIDE SEQUENCE [LARGE SCALE GENOMIC DNA]</scope>
    <source>
        <strain evidence="2 3">CMS 56</strain>
    </source>
</reference>
<dbReference type="EMBL" id="AUSW01000013">
    <property type="protein sequence ID" value="ERL56498.1"/>
    <property type="molecule type" value="Genomic_DNA"/>
</dbReference>
<dbReference type="AlphaFoldDB" id="U4TDG0"/>
<evidence type="ECO:0000256" key="1">
    <source>
        <dbReference type="SAM" id="Phobius"/>
    </source>
</evidence>
<sequence length="46" mass="5416">MGYPRDKFFGTLVLFFTTLAQQMFNHVILSSAIINFLLFRLLLTIY</sequence>
<accession>U4TDG0</accession>
<gene>
    <name evidence="2" type="ORF">M917_0524</name>
</gene>
<evidence type="ECO:0000313" key="3">
    <source>
        <dbReference type="Proteomes" id="UP000016761"/>
    </source>
</evidence>
<protein>
    <submittedName>
        <fullName evidence="2">Uncharacterized protein</fullName>
    </submittedName>
</protein>
<proteinExistence type="predicted"/>
<comment type="caution">
    <text evidence="2">The sequence shown here is derived from an EMBL/GenBank/DDBJ whole genome shotgun (WGS) entry which is preliminary data.</text>
</comment>